<proteinExistence type="predicted"/>
<dbReference type="InterPro" id="IPR010626">
    <property type="entry name" value="DUF1217"/>
</dbReference>
<evidence type="ECO:0000313" key="1">
    <source>
        <dbReference type="EMBL" id="WCE71105.1"/>
    </source>
</evidence>
<evidence type="ECO:0000313" key="2">
    <source>
        <dbReference type="Proteomes" id="UP001210770"/>
    </source>
</evidence>
<dbReference type="SUPFAM" id="SSF158837">
    <property type="entry name" value="AGR C 984p-like"/>
    <property type="match status" value="1"/>
</dbReference>
<name>A0AAX3LRC0_9RHOB</name>
<dbReference type="RefSeq" id="WP_271689284.1">
    <property type="nucleotide sequence ID" value="NZ_CP116423.1"/>
</dbReference>
<dbReference type="AlphaFoldDB" id="A0AAX3LRC0"/>
<accession>A0AAX3LRC0</accession>
<dbReference type="Gene3D" id="1.10.3700.10">
    <property type="entry name" value="AGR C 984p-like"/>
    <property type="match status" value="1"/>
</dbReference>
<protein>
    <submittedName>
        <fullName evidence="1">DUF1217 domain-containing protein</fullName>
    </submittedName>
</protein>
<dbReference type="Proteomes" id="UP001210770">
    <property type="component" value="Chromosome"/>
</dbReference>
<dbReference type="InterPro" id="IPR023157">
    <property type="entry name" value="AGR-C-984p-like_sf"/>
</dbReference>
<reference evidence="1" key="1">
    <citation type="submission" date="2023-01" db="EMBL/GenBank/DDBJ databases">
        <title>Comparative genomic analysis of cold water coral derived Sulfitobacter faviae: insights into their metabolism and habitat adaptation.</title>
        <authorList>
            <person name="Guo Y."/>
            <person name="Lin S."/>
            <person name="Huang Z."/>
            <person name="Tang K."/>
            <person name="Wang X."/>
        </authorList>
    </citation>
    <scope>NUCLEOTIDE SEQUENCE</scope>
    <source>
        <strain evidence="1">SCSIO W_1865</strain>
    </source>
</reference>
<organism evidence="1 2">
    <name type="scientific">Sulfitobacter faviae</name>
    <dbReference type="NCBI Taxonomy" id="1775881"/>
    <lineage>
        <taxon>Bacteria</taxon>
        <taxon>Pseudomonadati</taxon>
        <taxon>Pseudomonadota</taxon>
        <taxon>Alphaproteobacteria</taxon>
        <taxon>Rhodobacterales</taxon>
        <taxon>Roseobacteraceae</taxon>
        <taxon>Sulfitobacter</taxon>
    </lineage>
</organism>
<sequence>MISLGGMGTQVAVKLFDATRDKQLDLAASNALNARQIEAFEERIGSISSPQELIADTEVYTFVMRAFDLEDQIFGKAMIRKTLESDITDSSALVNRLSDPKIRDMYLTLGFTPGGGSSENLDKVDWQAEMIDRFKERFVLNEAGEDNEGARIALEFKAKAAEIDSWLDVLKDEDLGKFMRRALGVPDEAIQVDLDRQIALFEQKFDIEKLQDPAEVDKLVSRFSAIYDAVEGVSSSSSTVLSLMQGAVSIGQGGSFTAATIDIPTITGGYSASSVYR</sequence>
<dbReference type="Pfam" id="PF06748">
    <property type="entry name" value="DUF1217"/>
    <property type="match status" value="1"/>
</dbReference>
<gene>
    <name evidence="1" type="ORF">PL336_04470</name>
</gene>
<dbReference type="EMBL" id="CP116423">
    <property type="protein sequence ID" value="WCE71105.1"/>
    <property type="molecule type" value="Genomic_DNA"/>
</dbReference>